<accession>A0A9X1MQG2</accession>
<dbReference type="RefSeq" id="WP_230220245.1">
    <property type="nucleotide sequence ID" value="NZ_JAJKFT010000010.1"/>
</dbReference>
<name>A0A9X1MQG2_9BACT</name>
<protein>
    <submittedName>
        <fullName evidence="2">Class I SAM-dependent methyltransferase</fullName>
    </submittedName>
</protein>
<dbReference type="AlphaFoldDB" id="A0A9X1MQG2"/>
<evidence type="ECO:0000313" key="2">
    <source>
        <dbReference type="EMBL" id="MCC9629719.1"/>
    </source>
</evidence>
<dbReference type="EMBL" id="JAJKFT010000010">
    <property type="protein sequence ID" value="MCC9629719.1"/>
    <property type="molecule type" value="Genomic_DNA"/>
</dbReference>
<reference evidence="2" key="1">
    <citation type="submission" date="2021-11" db="EMBL/GenBank/DDBJ databases">
        <title>Genome sequence.</title>
        <authorList>
            <person name="Sun Q."/>
        </authorList>
    </citation>
    <scope>NUCLEOTIDE SEQUENCE</scope>
    <source>
        <strain evidence="2">JC732</strain>
    </source>
</reference>
<dbReference type="InterPro" id="IPR029063">
    <property type="entry name" value="SAM-dependent_MTases_sf"/>
</dbReference>
<dbReference type="PANTHER" id="PTHR42912:SF80">
    <property type="entry name" value="METHYLTRANSFERASE DOMAIN-CONTAINING PROTEIN"/>
    <property type="match status" value="1"/>
</dbReference>
<comment type="caution">
    <text evidence="2">The sequence shown here is derived from an EMBL/GenBank/DDBJ whole genome shotgun (WGS) entry which is preliminary data.</text>
</comment>
<dbReference type="GO" id="GO:0008757">
    <property type="term" value="F:S-adenosylmethionine-dependent methyltransferase activity"/>
    <property type="evidence" value="ECO:0007669"/>
    <property type="project" value="InterPro"/>
</dbReference>
<organism evidence="2 3">
    <name type="scientific">Blastopirellula sediminis</name>
    <dbReference type="NCBI Taxonomy" id="2894196"/>
    <lineage>
        <taxon>Bacteria</taxon>
        <taxon>Pseudomonadati</taxon>
        <taxon>Planctomycetota</taxon>
        <taxon>Planctomycetia</taxon>
        <taxon>Pirellulales</taxon>
        <taxon>Pirellulaceae</taxon>
        <taxon>Blastopirellula</taxon>
    </lineage>
</organism>
<dbReference type="InterPro" id="IPR050508">
    <property type="entry name" value="Methyltransf_Superfamily"/>
</dbReference>
<dbReference type="Gene3D" id="3.40.50.150">
    <property type="entry name" value="Vaccinia Virus protein VP39"/>
    <property type="match status" value="1"/>
</dbReference>
<sequence>MTGKRKPRWQLPSGVTRGTMDYVESPAIADDYDEYFAFSELFQFDEAVVAESIPPTGLVADLGCGTGRALVPLVRRGNRGLAVDLSAEMLRVVAEKAKLDDLDITCVQANLVDLSAIETNSVDHAICLFSTMGMIHGAENRAQFLAHVKRILKPGGKFVVHVHNFWFNLFEPSGFSWVALHLFRSHVLKWHERGDKYYDYRNIPNFFLHVFSRGELLKALRSADLEIDRVIPLAMNRQNRLRASWLLGGYRASGWIVVCSA</sequence>
<dbReference type="Proteomes" id="UP001139103">
    <property type="component" value="Unassembled WGS sequence"/>
</dbReference>
<evidence type="ECO:0000259" key="1">
    <source>
        <dbReference type="Pfam" id="PF08241"/>
    </source>
</evidence>
<proteinExistence type="predicted"/>
<keyword evidence="2" id="KW-0808">Transferase</keyword>
<dbReference type="CDD" id="cd02440">
    <property type="entry name" value="AdoMet_MTases"/>
    <property type="match status" value="1"/>
</dbReference>
<dbReference type="InterPro" id="IPR013216">
    <property type="entry name" value="Methyltransf_11"/>
</dbReference>
<keyword evidence="3" id="KW-1185">Reference proteome</keyword>
<keyword evidence="2" id="KW-0489">Methyltransferase</keyword>
<dbReference type="PANTHER" id="PTHR42912">
    <property type="entry name" value="METHYLTRANSFERASE"/>
    <property type="match status" value="1"/>
</dbReference>
<dbReference type="GO" id="GO:0032259">
    <property type="term" value="P:methylation"/>
    <property type="evidence" value="ECO:0007669"/>
    <property type="project" value="UniProtKB-KW"/>
</dbReference>
<feature type="domain" description="Methyltransferase type 11" evidence="1">
    <location>
        <begin position="61"/>
        <end position="160"/>
    </location>
</feature>
<evidence type="ECO:0000313" key="3">
    <source>
        <dbReference type="Proteomes" id="UP001139103"/>
    </source>
</evidence>
<gene>
    <name evidence="2" type="ORF">LOC68_15105</name>
</gene>
<dbReference type="Pfam" id="PF08241">
    <property type="entry name" value="Methyltransf_11"/>
    <property type="match status" value="1"/>
</dbReference>
<dbReference type="SUPFAM" id="SSF53335">
    <property type="entry name" value="S-adenosyl-L-methionine-dependent methyltransferases"/>
    <property type="match status" value="1"/>
</dbReference>